<evidence type="ECO:0000259" key="5">
    <source>
        <dbReference type="PROSITE" id="PS50931"/>
    </source>
</evidence>
<dbReference type="Pfam" id="PF03466">
    <property type="entry name" value="LysR_substrate"/>
    <property type="match status" value="1"/>
</dbReference>
<dbReference type="PANTHER" id="PTHR30537">
    <property type="entry name" value="HTH-TYPE TRANSCRIPTIONAL REGULATOR"/>
    <property type="match status" value="1"/>
</dbReference>
<dbReference type="InterPro" id="IPR000847">
    <property type="entry name" value="LysR_HTH_N"/>
</dbReference>
<gene>
    <name evidence="6" type="ORF">APT59_00625</name>
</gene>
<dbReference type="GO" id="GO:0003700">
    <property type="term" value="F:DNA-binding transcription factor activity"/>
    <property type="evidence" value="ECO:0007669"/>
    <property type="project" value="InterPro"/>
</dbReference>
<dbReference type="EMBL" id="CP013987">
    <property type="protein sequence ID" value="ALZ82778.1"/>
    <property type="molecule type" value="Genomic_DNA"/>
</dbReference>
<keyword evidence="4" id="KW-0804">Transcription</keyword>
<dbReference type="Pfam" id="PF00126">
    <property type="entry name" value="HTH_1"/>
    <property type="match status" value="1"/>
</dbReference>
<proteinExistence type="inferred from homology"/>
<dbReference type="PANTHER" id="PTHR30537:SF31">
    <property type="entry name" value="TRANSCRIPTIONAL REGULATOR, LYSR FAMILY"/>
    <property type="match status" value="1"/>
</dbReference>
<organism evidence="6 7">
    <name type="scientific">Pseudomonas oryzihabitans</name>
    <dbReference type="NCBI Taxonomy" id="47885"/>
    <lineage>
        <taxon>Bacteria</taxon>
        <taxon>Pseudomonadati</taxon>
        <taxon>Pseudomonadota</taxon>
        <taxon>Gammaproteobacteria</taxon>
        <taxon>Pseudomonadales</taxon>
        <taxon>Pseudomonadaceae</taxon>
        <taxon>Pseudomonas</taxon>
    </lineage>
</organism>
<keyword evidence="2" id="KW-0805">Transcription regulation</keyword>
<protein>
    <submittedName>
        <fullName evidence="6">LysR family transcriptional regulator</fullName>
    </submittedName>
</protein>
<accession>A0A0U4H9X4</accession>
<feature type="domain" description="HTH lysR-type" evidence="5">
    <location>
        <begin position="1"/>
        <end position="59"/>
    </location>
</feature>
<dbReference type="SUPFAM" id="SSF53850">
    <property type="entry name" value="Periplasmic binding protein-like II"/>
    <property type="match status" value="1"/>
</dbReference>
<dbReference type="Gene3D" id="1.10.10.10">
    <property type="entry name" value="Winged helix-like DNA-binding domain superfamily/Winged helix DNA-binding domain"/>
    <property type="match status" value="1"/>
</dbReference>
<dbReference type="RefSeq" id="WP_059313086.1">
    <property type="nucleotide sequence ID" value="NZ_CP013987.1"/>
</dbReference>
<dbReference type="FunFam" id="1.10.10.10:FF:000001">
    <property type="entry name" value="LysR family transcriptional regulator"/>
    <property type="match status" value="1"/>
</dbReference>
<dbReference type="KEGG" id="por:APT59_00625"/>
<dbReference type="Proteomes" id="UP000064137">
    <property type="component" value="Chromosome"/>
</dbReference>
<dbReference type="Gene3D" id="3.40.190.290">
    <property type="match status" value="1"/>
</dbReference>
<sequence length="302" mass="33390">MQDLNDLAYFAKVVEAGSFAAAGRLLGIPKSRLSRRIAELETRLGARLLQRTTRTLTLTTLGERYLVHCQALLREAESAAETAASLSSEPRGPLRVSCPVALAQQYLPEVVTRFLTRYPQVQLDMLLVNRRVDIINEGVDVAMRVRDVDDEEPGLVVRRLRQASVVLVATPELLAGRRLDTPEALLGLPLLGALEVDRKVHLRLAGPQGERRELILEARLGIDDFGVRKAAALAGLGYTLLPLIYCQAELAEGRLQRLLPDWSIPGGHLQAAYAHRRGQLPAVRAWLEHLEENFRDQGSAPV</sequence>
<comment type="similarity">
    <text evidence="1">Belongs to the LysR transcriptional regulatory family.</text>
</comment>
<dbReference type="SUPFAM" id="SSF46785">
    <property type="entry name" value="Winged helix' DNA-binding domain"/>
    <property type="match status" value="1"/>
</dbReference>
<evidence type="ECO:0000256" key="1">
    <source>
        <dbReference type="ARBA" id="ARBA00009437"/>
    </source>
</evidence>
<dbReference type="InterPro" id="IPR005119">
    <property type="entry name" value="LysR_subst-bd"/>
</dbReference>
<name>A0A0U4H9X4_9PSED</name>
<keyword evidence="3" id="KW-0238">DNA-binding</keyword>
<evidence type="ECO:0000256" key="3">
    <source>
        <dbReference type="ARBA" id="ARBA00023125"/>
    </source>
</evidence>
<dbReference type="GO" id="GO:0043565">
    <property type="term" value="F:sequence-specific DNA binding"/>
    <property type="evidence" value="ECO:0007669"/>
    <property type="project" value="TreeGrafter"/>
</dbReference>
<dbReference type="PROSITE" id="PS50931">
    <property type="entry name" value="HTH_LYSR"/>
    <property type="match status" value="1"/>
</dbReference>
<dbReference type="InterPro" id="IPR058163">
    <property type="entry name" value="LysR-type_TF_proteobact-type"/>
</dbReference>
<evidence type="ECO:0000313" key="6">
    <source>
        <dbReference type="EMBL" id="ALZ82778.1"/>
    </source>
</evidence>
<dbReference type="OrthoDB" id="5671700at2"/>
<dbReference type="InterPro" id="IPR036388">
    <property type="entry name" value="WH-like_DNA-bd_sf"/>
</dbReference>
<dbReference type="AlphaFoldDB" id="A0A0U4H9X4"/>
<evidence type="ECO:0000313" key="7">
    <source>
        <dbReference type="Proteomes" id="UP000064137"/>
    </source>
</evidence>
<dbReference type="GO" id="GO:0006351">
    <property type="term" value="P:DNA-templated transcription"/>
    <property type="evidence" value="ECO:0007669"/>
    <property type="project" value="TreeGrafter"/>
</dbReference>
<reference evidence="6 7" key="1">
    <citation type="submission" date="2016-01" db="EMBL/GenBank/DDBJ databases">
        <title>Annotation of Pseudomonas oryzihabitans USDA-ARS-USMARC-56511.</title>
        <authorList>
            <person name="Harhay G.P."/>
            <person name="Harhay D.M."/>
            <person name="Smith T.P.L."/>
            <person name="Bono J.L."/>
            <person name="Heaton M.P."/>
            <person name="Clawson M.L."/>
            <person name="Chitko-Mckown C.G."/>
            <person name="Capik S.F."/>
            <person name="DeDonder K.D."/>
            <person name="Apley M.D."/>
            <person name="Lubbers B.V."/>
            <person name="White B.J."/>
            <person name="Larson R.L."/>
        </authorList>
    </citation>
    <scope>NUCLEOTIDE SEQUENCE [LARGE SCALE GENOMIC DNA]</scope>
    <source>
        <strain evidence="6 7">USDA-ARS-USMARC-56511</strain>
    </source>
</reference>
<evidence type="ECO:0000256" key="4">
    <source>
        <dbReference type="ARBA" id="ARBA00023163"/>
    </source>
</evidence>
<dbReference type="InterPro" id="IPR036390">
    <property type="entry name" value="WH_DNA-bd_sf"/>
</dbReference>
<evidence type="ECO:0000256" key="2">
    <source>
        <dbReference type="ARBA" id="ARBA00023015"/>
    </source>
</evidence>